<sequence>MSGSICLRRAVHATSRNAKPLLSVGALLGSTSSLSLRQASSRQYATTTAIASTIPTTPTDAPQSLDAKFDDSAMLERKNRERLERIVKKHLDLMEDPWHIAQYVEQTLKRDRFDEALLLTQKASNDAQVVVAWNHLINYQLNKDRLKPAIKLYNEMKKRGQLPNVQTFTIIFRGCARSNHPKLAVAEAIKHYNILLNDTRLQPNSIHLNAVLNVCARAGDLDSMFLMVDSINDSTRAPTAYTYTTIFNAMRHQAIQNSKDVSEEQQLANVQKIIDRAKSIWTEVIDKWTRGKLVIDEELVCAMGRLLLMSRNREEKRDILDLLQQTMNIPNLAKSPETDAYQDPDMQNIAISGVSSKTVPATKAVYAIPGRNSLALVLTILASAKLTTCGIKYWNLMVRHYGIVPDSDNWLRLFGMLKVARASAHAASILDILPDAYLGPKPFRIAMETCVRDNINQNAIVNANRVLDSMLNRLTTVPDLHTLRLYLRVALVSHYHMREMAQKGDEAAAKREYGMQITSALARLWDPYKTAHYHYFKVSKKEARTQGDSGLGELYNDKREVIALARHMFSAFNKVLNERMLPDEDLRELRPIGAKINREIQAFYANREELEPKLRQRSADEGAEGVEAVDVEEEEVSIKRGGDFVWNTTRPVDIMTRENRRQAGRDEEDQRRPGREEEEIRRPVREEYGRRPGGEEERRRRPAREEEARWRPRREEDVRQRPRREDYGNRSRNDRKSSW</sequence>
<name>A0ABR0S9I3_9HYPO</name>
<dbReference type="Gene3D" id="1.25.40.10">
    <property type="entry name" value="Tetratricopeptide repeat domain"/>
    <property type="match status" value="1"/>
</dbReference>
<dbReference type="PROSITE" id="PS51375">
    <property type="entry name" value="PPR"/>
    <property type="match status" value="1"/>
</dbReference>
<gene>
    <name evidence="7" type="ORF">PT974_10317</name>
</gene>
<evidence type="ECO:0000256" key="2">
    <source>
        <dbReference type="ARBA" id="ARBA00022737"/>
    </source>
</evidence>
<evidence type="ECO:0000313" key="8">
    <source>
        <dbReference type="Proteomes" id="UP001338125"/>
    </source>
</evidence>
<dbReference type="Proteomes" id="UP001338125">
    <property type="component" value="Unassembled WGS sequence"/>
</dbReference>
<dbReference type="EMBL" id="JAVFKD010000015">
    <property type="protein sequence ID" value="KAK5988823.1"/>
    <property type="molecule type" value="Genomic_DNA"/>
</dbReference>
<feature type="compositionally biased region" description="Basic and acidic residues" evidence="6">
    <location>
        <begin position="655"/>
        <end position="739"/>
    </location>
</feature>
<comment type="caution">
    <text evidence="7">The sequence shown here is derived from an EMBL/GenBank/DDBJ whole genome shotgun (WGS) entry which is preliminary data.</text>
</comment>
<dbReference type="PANTHER" id="PTHR47936">
    <property type="entry name" value="PPR_LONG DOMAIN-CONTAINING PROTEIN"/>
    <property type="match status" value="1"/>
</dbReference>
<feature type="region of interest" description="Disordered" evidence="6">
    <location>
        <begin position="650"/>
        <end position="739"/>
    </location>
</feature>
<dbReference type="InterPro" id="IPR002885">
    <property type="entry name" value="PPR_rpt"/>
</dbReference>
<evidence type="ECO:0000256" key="6">
    <source>
        <dbReference type="SAM" id="MobiDB-lite"/>
    </source>
</evidence>
<dbReference type="Pfam" id="PF13041">
    <property type="entry name" value="PPR_2"/>
    <property type="match status" value="1"/>
</dbReference>
<reference evidence="7 8" key="1">
    <citation type="submission" date="2024-01" db="EMBL/GenBank/DDBJ databases">
        <title>Complete genome of Cladobotryum mycophilum ATHUM6906.</title>
        <authorList>
            <person name="Christinaki A.C."/>
            <person name="Myridakis A.I."/>
            <person name="Kouvelis V.N."/>
        </authorList>
    </citation>
    <scope>NUCLEOTIDE SEQUENCE [LARGE SCALE GENOMIC DNA]</scope>
    <source>
        <strain evidence="7 8">ATHUM6906</strain>
    </source>
</reference>
<organism evidence="7 8">
    <name type="scientific">Cladobotryum mycophilum</name>
    <dbReference type="NCBI Taxonomy" id="491253"/>
    <lineage>
        <taxon>Eukaryota</taxon>
        <taxon>Fungi</taxon>
        <taxon>Dikarya</taxon>
        <taxon>Ascomycota</taxon>
        <taxon>Pezizomycotina</taxon>
        <taxon>Sordariomycetes</taxon>
        <taxon>Hypocreomycetidae</taxon>
        <taxon>Hypocreales</taxon>
        <taxon>Hypocreaceae</taxon>
        <taxon>Cladobotryum</taxon>
    </lineage>
</organism>
<proteinExistence type="inferred from homology"/>
<evidence type="ECO:0000256" key="5">
    <source>
        <dbReference type="PROSITE-ProRule" id="PRU00708"/>
    </source>
</evidence>
<protein>
    <submittedName>
        <fullName evidence="7">Pentatricopeptide repeat-containing protein</fullName>
    </submittedName>
</protein>
<dbReference type="PANTHER" id="PTHR47936:SF1">
    <property type="entry name" value="PENTATRICOPEPTIDE REPEAT-CONTAINING PROTEIN GUN1, CHLOROPLASTIC"/>
    <property type="match status" value="1"/>
</dbReference>
<evidence type="ECO:0000256" key="3">
    <source>
        <dbReference type="ARBA" id="ARBA00044493"/>
    </source>
</evidence>
<keyword evidence="8" id="KW-1185">Reference proteome</keyword>
<comment type="subunit">
    <text evidence="4">Binds to mitochondrial small subunit 15S rRNA.</text>
</comment>
<evidence type="ECO:0000256" key="1">
    <source>
        <dbReference type="ARBA" id="ARBA00006192"/>
    </source>
</evidence>
<accession>A0ABR0S9I3</accession>
<comment type="function">
    <text evidence="3">Regulates mitochondrial small subunit maturation by controlling 15S rRNA 5'-end processing. Localizes to the 5' precursor of the 15S rRNA in a position that is subsequently occupied by mS47 in the mature yeast mtSSU. Uses structure and sequence-specific RNA recognition, binding to a single-stranded region of the precursor and specifically recognizing bases -6 to -1. The exchange of Ccm1 for mS47 is coupled to the irreversible removal of precursor rRNA that is accompanied by conformational changes of the mitoribosomal proteins uS5m and mS26. These conformational changes signal completion of 5'-end rRNA processing through protection of the mature 5'-end of the 15S rRNA and stabilization of mS47. The removal of the 5' precursor together with the dissociation of Ccm1 may be catalyzed by the 5'-3' exoribonuclease Pet127. Involved in the specific removal of group I introns in mitochondrial encoded transcripts.</text>
</comment>
<keyword evidence="2" id="KW-0677">Repeat</keyword>
<evidence type="ECO:0000256" key="4">
    <source>
        <dbReference type="ARBA" id="ARBA00044511"/>
    </source>
</evidence>
<comment type="similarity">
    <text evidence="1">Belongs to the CCM1 family.</text>
</comment>
<feature type="repeat" description="PPR" evidence="5">
    <location>
        <begin position="129"/>
        <end position="163"/>
    </location>
</feature>
<evidence type="ECO:0000313" key="7">
    <source>
        <dbReference type="EMBL" id="KAK5988823.1"/>
    </source>
</evidence>
<dbReference type="InterPro" id="IPR011990">
    <property type="entry name" value="TPR-like_helical_dom_sf"/>
</dbReference>